<dbReference type="GO" id="GO:0003700">
    <property type="term" value="F:DNA-binding transcription factor activity"/>
    <property type="evidence" value="ECO:0007669"/>
    <property type="project" value="InterPro"/>
</dbReference>
<dbReference type="STRING" id="909613.UO65_0959"/>
<organism evidence="5 6">
    <name type="scientific">Actinokineospora spheciospongiae</name>
    <dbReference type="NCBI Taxonomy" id="909613"/>
    <lineage>
        <taxon>Bacteria</taxon>
        <taxon>Bacillati</taxon>
        <taxon>Actinomycetota</taxon>
        <taxon>Actinomycetes</taxon>
        <taxon>Pseudonocardiales</taxon>
        <taxon>Pseudonocardiaceae</taxon>
        <taxon>Actinokineospora</taxon>
    </lineage>
</organism>
<comment type="caution">
    <text evidence="5">The sequence shown here is derived from an EMBL/GenBank/DDBJ whole genome shotgun (WGS) entry which is preliminary data.</text>
</comment>
<dbReference type="SMART" id="SM00342">
    <property type="entry name" value="HTH_ARAC"/>
    <property type="match status" value="1"/>
</dbReference>
<dbReference type="Proteomes" id="UP000019277">
    <property type="component" value="Unassembled WGS sequence"/>
</dbReference>
<sequence length="262" mass="28695">MPVRSEVTAWRPSLGGVREVLHARFAEHAYPAHTHDAWTVLIIDSGVVRYDLDRHEHGALTSQVTVLPPHVPHDGRNATPDGFRKRVLYLGPELLDPGLTGAAVDSPGIPDPVLRDRVDRLHRALAPHHEDLEAQSRLALICERLGLHLTGGPTTAPAVRAPGLARQLRDLLDARTVEGVTLDEAAARLHAHPTHLVRAFSGEFGLPPHRYLVGRRVDLARRLLLDGMAPGQVAAAAGFHDQSHLGRHFKRMLGVPPSRFRG</sequence>
<dbReference type="Pfam" id="PF12833">
    <property type="entry name" value="HTH_18"/>
    <property type="match status" value="1"/>
</dbReference>
<protein>
    <submittedName>
        <fullName evidence="5">Transcriptional regulator, AraC family</fullName>
    </submittedName>
</protein>
<keyword evidence="3" id="KW-0804">Transcription</keyword>
<name>W7J3N8_9PSEU</name>
<dbReference type="RefSeq" id="WP_035279091.1">
    <property type="nucleotide sequence ID" value="NZ_AYXG01000039.1"/>
</dbReference>
<dbReference type="PANTHER" id="PTHR46796:SF2">
    <property type="entry name" value="TRANSCRIPTIONAL REGULATORY PROTEIN"/>
    <property type="match status" value="1"/>
</dbReference>
<dbReference type="AlphaFoldDB" id="W7J3N8"/>
<dbReference type="GO" id="GO:0043565">
    <property type="term" value="F:sequence-specific DNA binding"/>
    <property type="evidence" value="ECO:0007669"/>
    <property type="project" value="InterPro"/>
</dbReference>
<dbReference type="PANTHER" id="PTHR46796">
    <property type="entry name" value="HTH-TYPE TRANSCRIPTIONAL ACTIVATOR RHAS-RELATED"/>
    <property type="match status" value="1"/>
</dbReference>
<dbReference type="InterPro" id="IPR037923">
    <property type="entry name" value="HTH-like"/>
</dbReference>
<dbReference type="PATRIC" id="fig|909613.9.peg.973"/>
<dbReference type="Gene3D" id="1.10.10.60">
    <property type="entry name" value="Homeodomain-like"/>
    <property type="match status" value="1"/>
</dbReference>
<dbReference type="SUPFAM" id="SSF51215">
    <property type="entry name" value="Regulatory protein AraC"/>
    <property type="match status" value="1"/>
</dbReference>
<evidence type="ECO:0000256" key="1">
    <source>
        <dbReference type="ARBA" id="ARBA00023015"/>
    </source>
</evidence>
<evidence type="ECO:0000313" key="5">
    <source>
        <dbReference type="EMBL" id="EWC63662.1"/>
    </source>
</evidence>
<dbReference type="InterPro" id="IPR009057">
    <property type="entry name" value="Homeodomain-like_sf"/>
</dbReference>
<evidence type="ECO:0000313" key="6">
    <source>
        <dbReference type="Proteomes" id="UP000019277"/>
    </source>
</evidence>
<feature type="domain" description="HTH araC/xylS-type" evidence="4">
    <location>
        <begin position="166"/>
        <end position="262"/>
    </location>
</feature>
<dbReference type="InterPro" id="IPR018060">
    <property type="entry name" value="HTH_AraC"/>
</dbReference>
<accession>W7J3N8</accession>
<dbReference type="PROSITE" id="PS01124">
    <property type="entry name" value="HTH_ARAC_FAMILY_2"/>
    <property type="match status" value="1"/>
</dbReference>
<evidence type="ECO:0000256" key="2">
    <source>
        <dbReference type="ARBA" id="ARBA00023125"/>
    </source>
</evidence>
<evidence type="ECO:0000256" key="3">
    <source>
        <dbReference type="ARBA" id="ARBA00023163"/>
    </source>
</evidence>
<reference evidence="5 6" key="1">
    <citation type="journal article" date="2014" name="Genome Announc.">
        <title>Draft Genome Sequence of the Antitrypanosomally Active Sponge-Associated Bacterium Actinokineospora sp. Strain EG49.</title>
        <authorList>
            <person name="Harjes J."/>
            <person name="Ryu T."/>
            <person name="Abdelmohsen U.R."/>
            <person name="Moitinho-Silva L."/>
            <person name="Horn H."/>
            <person name="Ravasi T."/>
            <person name="Hentschel U."/>
        </authorList>
    </citation>
    <scope>NUCLEOTIDE SEQUENCE [LARGE SCALE GENOMIC DNA]</scope>
    <source>
        <strain evidence="5 6">EG49</strain>
    </source>
</reference>
<dbReference type="SUPFAM" id="SSF46689">
    <property type="entry name" value="Homeodomain-like"/>
    <property type="match status" value="2"/>
</dbReference>
<gene>
    <name evidence="5" type="ORF">UO65_0959</name>
</gene>
<keyword evidence="2" id="KW-0238">DNA-binding</keyword>
<dbReference type="OrthoDB" id="2060755at2"/>
<dbReference type="Pfam" id="PF02311">
    <property type="entry name" value="AraC_binding"/>
    <property type="match status" value="1"/>
</dbReference>
<dbReference type="InterPro" id="IPR050204">
    <property type="entry name" value="AraC_XylS_family_regulators"/>
</dbReference>
<dbReference type="EMBL" id="AYXG01000039">
    <property type="protein sequence ID" value="EWC63662.1"/>
    <property type="molecule type" value="Genomic_DNA"/>
</dbReference>
<evidence type="ECO:0000259" key="4">
    <source>
        <dbReference type="PROSITE" id="PS01124"/>
    </source>
</evidence>
<keyword evidence="6" id="KW-1185">Reference proteome</keyword>
<keyword evidence="1" id="KW-0805">Transcription regulation</keyword>
<proteinExistence type="predicted"/>
<dbReference type="eggNOG" id="COG2207">
    <property type="taxonomic scope" value="Bacteria"/>
</dbReference>
<dbReference type="InterPro" id="IPR003313">
    <property type="entry name" value="AraC-bd"/>
</dbReference>